<gene>
    <name evidence="6" type="ordered locus">Halsa_0808</name>
</gene>
<reference evidence="6 7" key="1">
    <citation type="submission" date="2010-11" db="EMBL/GenBank/DDBJ databases">
        <title>Complete sequence of Halanaerobium sp. sapolanicus.</title>
        <authorList>
            <consortium name="US DOE Joint Genome Institute"/>
            <person name="Lucas S."/>
            <person name="Copeland A."/>
            <person name="Lapidus A."/>
            <person name="Cheng J.-F."/>
            <person name="Bruce D."/>
            <person name="Goodwin L."/>
            <person name="Pitluck S."/>
            <person name="Davenport K."/>
            <person name="Detter J.C."/>
            <person name="Han C."/>
            <person name="Tapia R."/>
            <person name="Land M."/>
            <person name="Hauser L."/>
            <person name="Jeffries C."/>
            <person name="Kyrpides N."/>
            <person name="Ivanova N."/>
            <person name="Mikhailova N."/>
            <person name="Begemann M.B."/>
            <person name="Mormile M.R."/>
            <person name="Wall J.D."/>
            <person name="Elias D.A."/>
            <person name="Woyke T."/>
        </authorList>
    </citation>
    <scope>NUCLEOTIDE SEQUENCE [LARGE SCALE GENOMIC DNA]</scope>
    <source>
        <strain evidence="7">sapolanicus</strain>
    </source>
</reference>
<dbReference type="GO" id="GO:0008797">
    <property type="term" value="F:aspartate ammonia-lyase activity"/>
    <property type="evidence" value="ECO:0007669"/>
    <property type="project" value="TreeGrafter"/>
</dbReference>
<dbReference type="KEGG" id="has:Halsa_0808"/>
<dbReference type="SUPFAM" id="SSF48557">
    <property type="entry name" value="L-aspartase-like"/>
    <property type="match status" value="1"/>
</dbReference>
<dbReference type="InterPro" id="IPR008948">
    <property type="entry name" value="L-Aspartase-like"/>
</dbReference>
<dbReference type="HOGENOM" id="CLU_021594_4_1_9"/>
<sequence length="470" mass="51854">MKKDTKNNYRIESDSIGEKKLAAESYFGINTIRAFENFSISRKKVHPDLIKSIAMIKFAAAQTNLEIGLLEQEKAEAIKSAAQEMINGKFDHLFKLDALQGGAGTSSNMMVNEIIANRALEIMGQQKGHYQYLHPNDDVNKGQSTNDVYPTALRIAVLNLLKKLTDSIANLQEALQKKEKEFAGVIKLARTQLQDAVPITLGQEFSAYAEAVNRDRWRLYKITDRLKKINLGGTAVGTGLNTSWAYIYKIAKNIRSITGLSLAHSENMIDITQNMDIFVEVSGLLKSAAVNLNKIANDLRLLASGPRGGLAEITLSEVQAGSSIMPGKVNPVICEMINQLVIEVISSDQAITLAAKEGQLELNAFAPIIAHHLLNMIEEMTKGIDIFINKTINGIEANPERCRELLEASLAQLTALVPHIGYENAVKIAKKILKGDNKNIKELIIEEGLLSEDKLEELLTIEKMTGLYNL</sequence>
<dbReference type="InterPro" id="IPR020557">
    <property type="entry name" value="Fumarate_lyase_CS"/>
</dbReference>
<organism evidence="6 7">
    <name type="scientific">Halanaerobium hydrogeniformans</name>
    <name type="common">Halanaerobium sp. (strain sapolanicus)</name>
    <dbReference type="NCBI Taxonomy" id="656519"/>
    <lineage>
        <taxon>Bacteria</taxon>
        <taxon>Bacillati</taxon>
        <taxon>Bacillota</taxon>
        <taxon>Clostridia</taxon>
        <taxon>Halanaerobiales</taxon>
        <taxon>Halanaerobiaceae</taxon>
        <taxon>Halanaerobium</taxon>
    </lineage>
</organism>
<protein>
    <submittedName>
        <fullName evidence="6">Fumarate lyase</fullName>
    </submittedName>
</protein>
<dbReference type="GO" id="GO:0005829">
    <property type="term" value="C:cytosol"/>
    <property type="evidence" value="ECO:0007669"/>
    <property type="project" value="TreeGrafter"/>
</dbReference>
<dbReference type="GO" id="GO:0006531">
    <property type="term" value="P:aspartate metabolic process"/>
    <property type="evidence" value="ECO:0007669"/>
    <property type="project" value="TreeGrafter"/>
</dbReference>
<keyword evidence="1" id="KW-0028">Amino-acid biosynthesis</keyword>
<dbReference type="InterPro" id="IPR000362">
    <property type="entry name" value="Fumarate_lyase_fam"/>
</dbReference>
<evidence type="ECO:0000313" key="7">
    <source>
        <dbReference type="Proteomes" id="UP000007434"/>
    </source>
</evidence>
<evidence type="ECO:0000256" key="1">
    <source>
        <dbReference type="ARBA" id="ARBA00022605"/>
    </source>
</evidence>
<evidence type="ECO:0000256" key="2">
    <source>
        <dbReference type="ARBA" id="ARBA00023239"/>
    </source>
</evidence>
<dbReference type="FunFam" id="1.20.200.10:FF:000001">
    <property type="entry name" value="Fumarate hydratase, mitochondrial"/>
    <property type="match status" value="1"/>
</dbReference>
<dbReference type="STRING" id="656519.Halsa_0808"/>
<accession>E4RN38</accession>
<reference evidence="6 7" key="2">
    <citation type="journal article" date="2011" name="J. Bacteriol.">
        <title>Complete Genome Sequence of the Haloalkaliphilic, Hydrogen Producing Halanaerobium hydrogenoformans.</title>
        <authorList>
            <person name="Brown S.D."/>
            <person name="Begemann M.B."/>
            <person name="Mormile M.R."/>
            <person name="Wall J.D."/>
            <person name="Han C.S."/>
            <person name="Goodwin L.A."/>
            <person name="Pitluck S."/>
            <person name="Land M.L."/>
            <person name="Hauser L.J."/>
            <person name="Elias D.A."/>
        </authorList>
    </citation>
    <scope>NUCLEOTIDE SEQUENCE [LARGE SCALE GENOMIC DNA]</scope>
    <source>
        <strain evidence="7">sapolanicus</strain>
    </source>
</reference>
<dbReference type="InterPro" id="IPR051546">
    <property type="entry name" value="Aspartate_Ammonia-Lyase"/>
</dbReference>
<evidence type="ECO:0000256" key="3">
    <source>
        <dbReference type="SAM" id="Coils"/>
    </source>
</evidence>
<dbReference type="Gene3D" id="1.10.275.10">
    <property type="entry name" value="Fumarase/aspartase (N-terminal domain)"/>
    <property type="match status" value="1"/>
</dbReference>
<dbReference type="InterPro" id="IPR024083">
    <property type="entry name" value="Fumarase/histidase_N"/>
</dbReference>
<name>E4RN38_HALHG</name>
<dbReference type="Gene3D" id="1.10.40.30">
    <property type="entry name" value="Fumarase/aspartase (C-terminal domain)"/>
    <property type="match status" value="1"/>
</dbReference>
<dbReference type="Pfam" id="PF10415">
    <property type="entry name" value="FumaraseC_C"/>
    <property type="match status" value="1"/>
</dbReference>
<dbReference type="NCBIfam" id="NF008909">
    <property type="entry name" value="PRK12273.1"/>
    <property type="match status" value="1"/>
</dbReference>
<evidence type="ECO:0000259" key="4">
    <source>
        <dbReference type="Pfam" id="PF00206"/>
    </source>
</evidence>
<dbReference type="Proteomes" id="UP000007434">
    <property type="component" value="Chromosome"/>
</dbReference>
<proteinExistence type="predicted"/>
<dbReference type="PROSITE" id="PS00163">
    <property type="entry name" value="FUMARATE_LYASES"/>
    <property type="match status" value="1"/>
</dbReference>
<feature type="coiled-coil region" evidence="3">
    <location>
        <begin position="161"/>
        <end position="188"/>
    </location>
</feature>
<dbReference type="InterPro" id="IPR018951">
    <property type="entry name" value="Fumarase_C_C"/>
</dbReference>
<feature type="domain" description="Fumarase C C-terminal" evidence="5">
    <location>
        <begin position="414"/>
        <end position="466"/>
    </location>
</feature>
<dbReference type="AlphaFoldDB" id="E4RN38"/>
<dbReference type="OrthoDB" id="9802809at2"/>
<keyword evidence="7" id="KW-1185">Reference proteome</keyword>
<dbReference type="FunFam" id="1.10.275.10:FF:000001">
    <property type="entry name" value="Fumarate hydratase, mitochondrial"/>
    <property type="match status" value="1"/>
</dbReference>
<dbReference type="eggNOG" id="COG1027">
    <property type="taxonomic scope" value="Bacteria"/>
</dbReference>
<dbReference type="EMBL" id="CP002304">
    <property type="protein sequence ID" value="ADQ14255.1"/>
    <property type="molecule type" value="Genomic_DNA"/>
</dbReference>
<dbReference type="GO" id="GO:0008652">
    <property type="term" value="P:amino acid biosynthetic process"/>
    <property type="evidence" value="ECO:0007669"/>
    <property type="project" value="UniProtKB-KW"/>
</dbReference>
<evidence type="ECO:0000259" key="5">
    <source>
        <dbReference type="Pfam" id="PF10415"/>
    </source>
</evidence>
<dbReference type="Gene3D" id="1.20.200.10">
    <property type="entry name" value="Fumarase/aspartase (Central domain)"/>
    <property type="match status" value="1"/>
</dbReference>
<feature type="domain" description="Fumarate lyase N-terminal" evidence="4">
    <location>
        <begin position="17"/>
        <end position="345"/>
    </location>
</feature>
<keyword evidence="2 6" id="KW-0456">Lyase</keyword>
<dbReference type="Pfam" id="PF00206">
    <property type="entry name" value="Lyase_1"/>
    <property type="match status" value="1"/>
</dbReference>
<keyword evidence="3" id="KW-0175">Coiled coil</keyword>
<dbReference type="PANTHER" id="PTHR42696">
    <property type="entry name" value="ASPARTATE AMMONIA-LYASE"/>
    <property type="match status" value="1"/>
</dbReference>
<dbReference type="RefSeq" id="WP_013405346.1">
    <property type="nucleotide sequence ID" value="NC_014654.1"/>
</dbReference>
<dbReference type="PANTHER" id="PTHR42696:SF2">
    <property type="entry name" value="ASPARTATE AMMONIA-LYASE"/>
    <property type="match status" value="1"/>
</dbReference>
<dbReference type="CDD" id="cd01357">
    <property type="entry name" value="Aspartase"/>
    <property type="match status" value="1"/>
</dbReference>
<dbReference type="GO" id="GO:0006099">
    <property type="term" value="P:tricarboxylic acid cycle"/>
    <property type="evidence" value="ECO:0007669"/>
    <property type="project" value="InterPro"/>
</dbReference>
<dbReference type="InterPro" id="IPR022761">
    <property type="entry name" value="Fumarate_lyase_N"/>
</dbReference>
<dbReference type="PRINTS" id="PR00149">
    <property type="entry name" value="FUMRATELYASE"/>
</dbReference>
<evidence type="ECO:0000313" key="6">
    <source>
        <dbReference type="EMBL" id="ADQ14255.1"/>
    </source>
</evidence>